<reference evidence="1 2" key="1">
    <citation type="submission" date="2020-01" db="EMBL/GenBank/DDBJ databases">
        <title>Draft genome sequence of Cand. Neptunochlamydia vexilliferae K9.</title>
        <authorList>
            <person name="Schulz F."/>
            <person name="Koestlbacher S."/>
            <person name="Wascher F."/>
            <person name="Pizzetti I."/>
            <person name="Horn M."/>
        </authorList>
    </citation>
    <scope>NUCLEOTIDE SEQUENCE [LARGE SCALE GENOMIC DNA]</scope>
    <source>
        <strain evidence="1 2">K9</strain>
    </source>
</reference>
<dbReference type="EMBL" id="JAAEJV010000002">
    <property type="protein sequence ID" value="MBF5058685.1"/>
    <property type="molecule type" value="Genomic_DNA"/>
</dbReference>
<proteinExistence type="predicted"/>
<keyword evidence="2" id="KW-1185">Reference proteome</keyword>
<gene>
    <name evidence="1" type="ORF">NEPTK9_000184</name>
</gene>
<dbReference type="Proteomes" id="UP001194714">
    <property type="component" value="Unassembled WGS sequence"/>
</dbReference>
<comment type="caution">
    <text evidence="1">The sequence shown here is derived from an EMBL/GenBank/DDBJ whole genome shotgun (WGS) entry which is preliminary data.</text>
</comment>
<evidence type="ECO:0000313" key="1">
    <source>
        <dbReference type="EMBL" id="MBF5058685.1"/>
    </source>
</evidence>
<sequence>MRDELLNGAHEVGGAVHIGVKTLMNVCEDYAGGRSLLDRVCQEAKEIRIQLDL</sequence>
<protein>
    <submittedName>
        <fullName evidence="1">Uncharacterized protein</fullName>
    </submittedName>
</protein>
<evidence type="ECO:0000313" key="2">
    <source>
        <dbReference type="Proteomes" id="UP001194714"/>
    </source>
</evidence>
<accession>A0ABS0AX21</accession>
<organism evidence="1 2">
    <name type="scientific">Candidatus Neptunichlamydia vexilliferae</name>
    <dbReference type="NCBI Taxonomy" id="1651774"/>
    <lineage>
        <taxon>Bacteria</taxon>
        <taxon>Pseudomonadati</taxon>
        <taxon>Chlamydiota</taxon>
        <taxon>Chlamydiia</taxon>
        <taxon>Parachlamydiales</taxon>
        <taxon>Simkaniaceae</taxon>
        <taxon>Candidatus Neptunichlamydia</taxon>
    </lineage>
</organism>
<name>A0ABS0AX21_9BACT</name>